<organism evidence="1 2">
    <name type="scientific">Schistosoma mattheei</name>
    <dbReference type="NCBI Taxonomy" id="31246"/>
    <lineage>
        <taxon>Eukaryota</taxon>
        <taxon>Metazoa</taxon>
        <taxon>Spiralia</taxon>
        <taxon>Lophotrochozoa</taxon>
        <taxon>Platyhelminthes</taxon>
        <taxon>Trematoda</taxon>
        <taxon>Digenea</taxon>
        <taxon>Strigeidida</taxon>
        <taxon>Schistosomatoidea</taxon>
        <taxon>Schistosomatidae</taxon>
        <taxon>Schistosoma</taxon>
    </lineage>
</organism>
<dbReference type="AlphaFoldDB" id="A0A183PP72"/>
<protein>
    <submittedName>
        <fullName evidence="1">Uncharacterized protein</fullName>
    </submittedName>
</protein>
<dbReference type="EMBL" id="UZAL01036805">
    <property type="protein sequence ID" value="VDP70545.1"/>
    <property type="molecule type" value="Genomic_DNA"/>
</dbReference>
<evidence type="ECO:0000313" key="1">
    <source>
        <dbReference type="EMBL" id="VDP70545.1"/>
    </source>
</evidence>
<sequence length="92" mass="10555">MFANVRRHTEQSINVTLPDEITTPRCANKQTRRTDLPTLVNTGKDIKPTKQANDYGARQKILATNRNYFARTYKPVNRFSSVDGDMDIQKVL</sequence>
<name>A0A183PP72_9TREM</name>
<dbReference type="Proteomes" id="UP000269396">
    <property type="component" value="Unassembled WGS sequence"/>
</dbReference>
<proteinExistence type="predicted"/>
<accession>A0A183PP72</accession>
<reference evidence="1 2" key="1">
    <citation type="submission" date="2018-11" db="EMBL/GenBank/DDBJ databases">
        <authorList>
            <consortium name="Pathogen Informatics"/>
        </authorList>
    </citation>
    <scope>NUCLEOTIDE SEQUENCE [LARGE SCALE GENOMIC DNA]</scope>
    <source>
        <strain>Denwood</strain>
        <strain evidence="2">Zambia</strain>
    </source>
</reference>
<evidence type="ECO:0000313" key="2">
    <source>
        <dbReference type="Proteomes" id="UP000269396"/>
    </source>
</evidence>
<gene>
    <name evidence="1" type="ORF">SMTD_LOCUS16158</name>
</gene>
<keyword evidence="2" id="KW-1185">Reference proteome</keyword>